<dbReference type="Proteomes" id="UP000184147">
    <property type="component" value="Unassembled WGS sequence"/>
</dbReference>
<keyword evidence="6" id="KW-1185">Reference proteome</keyword>
<dbReference type="SUPFAM" id="SSF56935">
    <property type="entry name" value="Porins"/>
    <property type="match status" value="1"/>
</dbReference>
<evidence type="ECO:0000313" key="6">
    <source>
        <dbReference type="Proteomes" id="UP000184147"/>
    </source>
</evidence>
<evidence type="ECO:0000256" key="1">
    <source>
        <dbReference type="ARBA" id="ARBA00004442"/>
    </source>
</evidence>
<evidence type="ECO:0000313" key="5">
    <source>
        <dbReference type="EMBL" id="SHE83977.1"/>
    </source>
</evidence>
<accession>A0A1M4WS42</accession>
<organism evidence="5 6">
    <name type="scientific">Flavobacterium fontis</name>
    <dbReference type="NCBI Taxonomy" id="1124188"/>
    <lineage>
        <taxon>Bacteria</taxon>
        <taxon>Pseudomonadati</taxon>
        <taxon>Bacteroidota</taxon>
        <taxon>Flavobacteriia</taxon>
        <taxon>Flavobacteriales</taxon>
        <taxon>Flavobacteriaceae</taxon>
        <taxon>Flavobacterium</taxon>
    </lineage>
</organism>
<evidence type="ECO:0000256" key="2">
    <source>
        <dbReference type="ARBA" id="ARBA00023136"/>
    </source>
</evidence>
<dbReference type="PANTHER" id="PTHR40980">
    <property type="entry name" value="PLUG DOMAIN-CONTAINING PROTEIN"/>
    <property type="match status" value="1"/>
</dbReference>
<evidence type="ECO:0000259" key="4">
    <source>
        <dbReference type="Pfam" id="PF07715"/>
    </source>
</evidence>
<dbReference type="GO" id="GO:0009279">
    <property type="term" value="C:cell outer membrane"/>
    <property type="evidence" value="ECO:0007669"/>
    <property type="project" value="UniProtKB-SubCell"/>
</dbReference>
<dbReference type="InterPro" id="IPR012910">
    <property type="entry name" value="Plug_dom"/>
</dbReference>
<dbReference type="EMBL" id="FQVQ01000001">
    <property type="protein sequence ID" value="SHE83977.1"/>
    <property type="molecule type" value="Genomic_DNA"/>
</dbReference>
<evidence type="ECO:0000256" key="3">
    <source>
        <dbReference type="ARBA" id="ARBA00023237"/>
    </source>
</evidence>
<reference evidence="5 6" key="1">
    <citation type="submission" date="2016-11" db="EMBL/GenBank/DDBJ databases">
        <authorList>
            <person name="Jaros S."/>
            <person name="Januszkiewicz K."/>
            <person name="Wedrychowicz H."/>
        </authorList>
    </citation>
    <scope>NUCLEOTIDE SEQUENCE [LARGE SCALE GENOMIC DNA]</scope>
    <source>
        <strain evidence="5 6">DSM 25660</strain>
    </source>
</reference>
<dbReference type="InterPro" id="IPR037066">
    <property type="entry name" value="Plug_dom_sf"/>
</dbReference>
<sequence>MTTFAQKGTINGTILDKDAKNAPLPFANVVVKGTTNSVTTDEKGKYQLKVEPGTYSLVFSFVGYETIEEKVTLKAGETITINKTLGSGSYKLEDVVITTSRRKNTESAVLLETKKAKQVISAISAEQMSKGTDGNAAQAIQRVPGVTINDGKFVMVRGLSERYNNVLINGALAPSTEVDRRTFSFDLLPVSTLEKMTIGKSGAAYLPGDFSGGLISVTTTENFSDFTQVSSSLGFRGNTTLEDYWQTEGSATDILGMDDGFRQLPSGFPTNRDVLNINSESVRYANQLPNNFNPERGTAFFNTGISFSLGRKIKLKDESKNLRTINMISYSNSFQNYNKSVNTFINDFTGQTNTPQQQRDFDDRYYSNEVRLSVLSNWFYRYNAKNKITFKNLFNQIGENFTTLRSGFDFDQRPGQLLNNYEFGYSGRRILTSQFNGEHKINDRNTVQWVLGGNLIKDILPDLRRFRTFRNLNSTTENFTMIDPPSSNPFDTGRFYSELNETSVNAGVDYDLKIENKSSKSEASTILLKAGFFGDYKTRDFSARYFSYLIPGNVGQERKEELINLPLTEIFSPANVSASNGWVLREGSNQSDSYKANNLLAAGYVYGELPIQKFLITGGVRLEHNRLEVDGFQGINPLLVQQPITSVLPSFNVSYTFNDKNLMRVAYSRTVNRPEFREIAPFLFYDFQEDTEVDGNSSLTTATIDNFDLRYEFYPTKGETASLGVFYKRFDNPIEFILPVVSQQRRMRYSNSDSAMLYGAELEVRKSFKEVFKNGFFSDLSINLNASYIFSEVDLGNRALAQDRKRALQGQSPYVINAALGYDNKENGWSGNLIYNRFGDRIYAVGGEIFPTIYEIARNQMDFTIAKTFKKTTYKLGLSNILNEKFQFFQDSNVDNKINNSDDPVFVHRTGVLYTFNVTYKF</sequence>
<name>A0A1M4WS42_9FLAO</name>
<dbReference type="InterPro" id="IPR008969">
    <property type="entry name" value="CarboxyPept-like_regulatory"/>
</dbReference>
<dbReference type="STRING" id="1124188.SAMN05444377_101395"/>
<dbReference type="InterPro" id="IPR036942">
    <property type="entry name" value="Beta-barrel_TonB_sf"/>
</dbReference>
<dbReference type="Gene3D" id="2.170.130.10">
    <property type="entry name" value="TonB-dependent receptor, plug domain"/>
    <property type="match status" value="1"/>
</dbReference>
<keyword evidence="5" id="KW-0675">Receptor</keyword>
<dbReference type="Pfam" id="PF13715">
    <property type="entry name" value="CarbopepD_reg_2"/>
    <property type="match status" value="1"/>
</dbReference>
<feature type="domain" description="TonB-dependent receptor plug" evidence="4">
    <location>
        <begin position="114"/>
        <end position="210"/>
    </location>
</feature>
<proteinExistence type="predicted"/>
<dbReference type="SUPFAM" id="SSF49464">
    <property type="entry name" value="Carboxypeptidase regulatory domain-like"/>
    <property type="match status" value="1"/>
</dbReference>
<dbReference type="Gene3D" id="2.60.40.1120">
    <property type="entry name" value="Carboxypeptidase-like, regulatory domain"/>
    <property type="match status" value="1"/>
</dbReference>
<keyword evidence="3" id="KW-0998">Cell outer membrane</keyword>
<dbReference type="Gene3D" id="2.40.170.20">
    <property type="entry name" value="TonB-dependent receptor, beta-barrel domain"/>
    <property type="match status" value="1"/>
</dbReference>
<dbReference type="PANTHER" id="PTHR40980:SF5">
    <property type="entry name" value="TONB-DEPENDENT RECEPTOR"/>
    <property type="match status" value="1"/>
</dbReference>
<keyword evidence="2" id="KW-0472">Membrane</keyword>
<dbReference type="Pfam" id="PF07715">
    <property type="entry name" value="Plug"/>
    <property type="match status" value="1"/>
</dbReference>
<protein>
    <submittedName>
        <fullName evidence="5">TonB-dependent receptor</fullName>
    </submittedName>
</protein>
<comment type="subcellular location">
    <subcellularLocation>
        <location evidence="1">Cell outer membrane</location>
    </subcellularLocation>
</comment>
<dbReference type="AlphaFoldDB" id="A0A1M4WS42"/>
<gene>
    <name evidence="5" type="ORF">SAMN05444377_101395</name>
</gene>